<dbReference type="InParanoid" id="K1VWD5"/>
<name>K1VWD5_TRIAC</name>
<dbReference type="OrthoDB" id="409136at2759"/>
<evidence type="ECO:0000313" key="2">
    <source>
        <dbReference type="EMBL" id="EKD04861.1"/>
    </source>
</evidence>
<keyword evidence="1" id="KW-0472">Membrane</keyword>
<evidence type="ECO:0000313" key="3">
    <source>
        <dbReference type="Proteomes" id="UP000006757"/>
    </source>
</evidence>
<reference evidence="2 3" key="1">
    <citation type="journal article" date="2012" name="Eukaryot. Cell">
        <title>Genome sequence of the Trichosporon asahii environmental strain CBS 8904.</title>
        <authorList>
            <person name="Yang R.Y."/>
            <person name="Li H.T."/>
            <person name="Zhu H."/>
            <person name="Zhou G.P."/>
            <person name="Wang M."/>
            <person name="Wang L."/>
        </authorList>
    </citation>
    <scope>NUCLEOTIDE SEQUENCE [LARGE SCALE GENOMIC DNA]</scope>
    <source>
        <strain evidence="2 3">CBS 8904</strain>
    </source>
</reference>
<dbReference type="HOGENOM" id="CLU_1065653_0_0_1"/>
<dbReference type="OMA" id="VPSHAWI"/>
<organism evidence="2 3">
    <name type="scientific">Trichosporon asahii var. asahii (strain CBS 8904)</name>
    <name type="common">Yeast</name>
    <dbReference type="NCBI Taxonomy" id="1220162"/>
    <lineage>
        <taxon>Eukaryota</taxon>
        <taxon>Fungi</taxon>
        <taxon>Dikarya</taxon>
        <taxon>Basidiomycota</taxon>
        <taxon>Agaricomycotina</taxon>
        <taxon>Tremellomycetes</taxon>
        <taxon>Trichosporonales</taxon>
        <taxon>Trichosporonaceae</taxon>
        <taxon>Trichosporon</taxon>
    </lineage>
</organism>
<comment type="caution">
    <text evidence="2">The sequence shown here is derived from an EMBL/GenBank/DDBJ whole genome shotgun (WGS) entry which is preliminary data.</text>
</comment>
<gene>
    <name evidence="2" type="ORF">A1Q2_00807</name>
</gene>
<accession>K1VWD5</accession>
<keyword evidence="1" id="KW-1133">Transmembrane helix</keyword>
<keyword evidence="1" id="KW-0812">Transmembrane</keyword>
<dbReference type="Proteomes" id="UP000006757">
    <property type="component" value="Unassembled WGS sequence"/>
</dbReference>
<dbReference type="AlphaFoldDB" id="K1VWD5"/>
<protein>
    <submittedName>
        <fullName evidence="2">Uncharacterized protein</fullName>
    </submittedName>
</protein>
<keyword evidence="3" id="KW-1185">Reference proteome</keyword>
<sequence>MSDRVHVPDDLKGNAGLYNSPDPLLRRYVGLPSPHMGLTRHHPRLVASCSPTPIADDRIRLEDELGNPVTDIYRTLRDVEVVVFYAGSAQGAPDTQSVAIVYVSTDTSLPLYSAATANQPWLKMIYKDGSDFAAVGEEMTEETSRDEDFVQAAEIETGAEEVPYGEKEDIAIYERPLSRAAMAMSMRAYRTPSIAVYSHVPSHAWIDRNVRPSLFEEQRVNESLAKWRAGETVTPGVGDIVTALKFPLIFLVLAIIYHFVVWWAGEEYNLIPYWLDQMSWVARQAVGVVRAD</sequence>
<proteinExistence type="predicted"/>
<dbReference type="EMBL" id="AMBO01000187">
    <property type="protein sequence ID" value="EKD04861.1"/>
    <property type="molecule type" value="Genomic_DNA"/>
</dbReference>
<feature type="transmembrane region" description="Helical" evidence="1">
    <location>
        <begin position="246"/>
        <end position="265"/>
    </location>
</feature>
<dbReference type="eggNOG" id="ENOG502S2CJ">
    <property type="taxonomic scope" value="Eukaryota"/>
</dbReference>
<evidence type="ECO:0000256" key="1">
    <source>
        <dbReference type="SAM" id="Phobius"/>
    </source>
</evidence>
<dbReference type="STRING" id="1220162.K1VWD5"/>